<evidence type="ECO:0000256" key="1">
    <source>
        <dbReference type="ARBA" id="ARBA00004141"/>
    </source>
</evidence>
<feature type="coiled-coil region" evidence="5">
    <location>
        <begin position="709"/>
        <end position="743"/>
    </location>
</feature>
<dbReference type="GO" id="GO:0006816">
    <property type="term" value="P:calcium ion transport"/>
    <property type="evidence" value="ECO:0007669"/>
    <property type="project" value="InterPro"/>
</dbReference>
<keyword evidence="2 7" id="KW-0812">Transmembrane</keyword>
<dbReference type="EMBL" id="JWZX01001876">
    <property type="protein sequence ID" value="KOO31988.1"/>
    <property type="molecule type" value="Genomic_DNA"/>
</dbReference>
<dbReference type="InterPro" id="IPR013662">
    <property type="entry name" value="RIH_assoc-dom"/>
</dbReference>
<feature type="transmembrane region" description="Helical" evidence="7">
    <location>
        <begin position="540"/>
        <end position="562"/>
    </location>
</feature>
<evidence type="ECO:0000256" key="7">
    <source>
        <dbReference type="SAM" id="Phobius"/>
    </source>
</evidence>
<dbReference type="InterPro" id="IPR005821">
    <property type="entry name" value="Ion_trans_dom"/>
</dbReference>
<evidence type="ECO:0000256" key="4">
    <source>
        <dbReference type="ARBA" id="ARBA00023136"/>
    </source>
</evidence>
<dbReference type="AlphaFoldDB" id="A0A0M0K0T8"/>
<feature type="transmembrane region" description="Helical" evidence="7">
    <location>
        <begin position="456"/>
        <end position="480"/>
    </location>
</feature>
<evidence type="ECO:0000256" key="6">
    <source>
        <dbReference type="SAM" id="MobiDB-lite"/>
    </source>
</evidence>
<reference evidence="11" key="1">
    <citation type="journal article" date="2015" name="PLoS Genet.">
        <title>Genome Sequence and Transcriptome Analyses of Chrysochromulina tobin: Metabolic Tools for Enhanced Algal Fitness in the Prominent Order Prymnesiales (Haptophyceae).</title>
        <authorList>
            <person name="Hovde B.T."/>
            <person name="Deodato C.R."/>
            <person name="Hunsperger H.M."/>
            <person name="Ryken S.A."/>
            <person name="Yost W."/>
            <person name="Jha R.K."/>
            <person name="Patterson J."/>
            <person name="Monnat R.J. Jr."/>
            <person name="Barlow S.B."/>
            <person name="Starkenburg S.R."/>
            <person name="Cattolico R.A."/>
        </authorList>
    </citation>
    <scope>NUCLEOTIDE SEQUENCE</scope>
    <source>
        <strain evidence="11">CCMP291</strain>
    </source>
</reference>
<evidence type="ECO:0000256" key="5">
    <source>
        <dbReference type="SAM" id="Coils"/>
    </source>
</evidence>
<sequence length="774" mass="87426">MLREDIERPFESRANVVDVLELIRLFCEGHRVDVQDYLRAQQSSATSHDLVTEIFHFFQSLEPELDVNNVDQACKAVDTLTEVVQGNTSYGNSQLLLQTKLVSILERLVEKTGLDGAQDGADEVTKLTKPTTSDETGLEGAQDDASHLSKLRVSSLTLLLALLEGSTTQSHQEKMLRVLDLGALARSVAKSYERSVSLADEAPTKTLDMETAELHYMLLANLKHWQEQRDGVLPGQARRIDELPDAIKTALDQRVCSIEVVNAVGELERVYFRMPAFCRHLTRANRVRILWGVDRETPGKAIQDFCLRFAPEIYREMRHVESLESSSNFWNLLNWLHARALVVEFMFGLAIAQNVLLLTRFSSLHFDVEFLEYLFGSLQLVCSGTVFARHAIHVAPLRGPGQLIKDTELIFLTVASVFSVLGLVVSPLFFCFHLLDIVNKFSDLQNVFKAVTLNGSTILLTGIFGGLVVWIYAIVGYAFMADLFVRHDEVNEMNVEMCTDVFVCWVTSVSIGLRKGDIGEVMELKPADDEWWPYLAIYQISYYIIVITILLNLIFGIIIDTFSQYGLTHPLRSEKAANKRQMENTCFICGVDRFTFDTKGGGFQRHIDEDHCMWRYLYCLCYLWDKVPTEYNGWEQHVAAKLAAGDFSFLPQNNAIVLRKLWMAKEEEHRALRDSIRHVCTQLDKLIVGESGKAMGQGRWSRAMKVTEIKMMEELSNQHAAEMEETKKQVKALAEQSEEMRATLRQLVSLVGGRVNGVEAASTSTQMAEPAGIV</sequence>
<dbReference type="Gene3D" id="1.10.287.70">
    <property type="match status" value="1"/>
</dbReference>
<keyword evidence="3 7" id="KW-1133">Transmembrane helix</keyword>
<evidence type="ECO:0000256" key="3">
    <source>
        <dbReference type="ARBA" id="ARBA00022989"/>
    </source>
</evidence>
<comment type="caution">
    <text evidence="10">The sequence shown here is derived from an EMBL/GenBank/DDBJ whole genome shotgun (WGS) entry which is preliminary data.</text>
</comment>
<comment type="subcellular location">
    <subcellularLocation>
        <location evidence="1">Membrane</location>
        <topology evidence="1">Multi-pass membrane protein</topology>
    </subcellularLocation>
</comment>
<evidence type="ECO:0000313" key="11">
    <source>
        <dbReference type="Proteomes" id="UP000037460"/>
    </source>
</evidence>
<feature type="region of interest" description="Disordered" evidence="6">
    <location>
        <begin position="120"/>
        <end position="142"/>
    </location>
</feature>
<name>A0A0M0K0T8_9EUKA</name>
<keyword evidence="11" id="KW-1185">Reference proteome</keyword>
<keyword evidence="5" id="KW-0175">Coiled coil</keyword>
<feature type="domain" description="RyR/IP3R Homology associated" evidence="9">
    <location>
        <begin position="15"/>
        <end position="108"/>
    </location>
</feature>
<protein>
    <submittedName>
        <fullName evidence="10">Cation channel family protein</fullName>
    </submittedName>
</protein>
<dbReference type="PANTHER" id="PTHR13715:SF99">
    <property type="entry name" value="INOSITOL 1,4,5-TRISPHOSPHATE RECEPTOR-LIKE PROTEIN A"/>
    <property type="match status" value="1"/>
</dbReference>
<evidence type="ECO:0000256" key="2">
    <source>
        <dbReference type="ARBA" id="ARBA00022692"/>
    </source>
</evidence>
<evidence type="ECO:0000313" key="10">
    <source>
        <dbReference type="EMBL" id="KOO31988.1"/>
    </source>
</evidence>
<evidence type="ECO:0000259" key="9">
    <source>
        <dbReference type="Pfam" id="PF08454"/>
    </source>
</evidence>
<feature type="transmembrane region" description="Helical" evidence="7">
    <location>
        <begin position="409"/>
        <end position="435"/>
    </location>
</feature>
<dbReference type="GO" id="GO:0016020">
    <property type="term" value="C:membrane"/>
    <property type="evidence" value="ECO:0007669"/>
    <property type="project" value="UniProtKB-SubCell"/>
</dbReference>
<proteinExistence type="predicted"/>
<organism evidence="10 11">
    <name type="scientific">Chrysochromulina tobinii</name>
    <dbReference type="NCBI Taxonomy" id="1460289"/>
    <lineage>
        <taxon>Eukaryota</taxon>
        <taxon>Haptista</taxon>
        <taxon>Haptophyta</taxon>
        <taxon>Prymnesiophyceae</taxon>
        <taxon>Prymnesiales</taxon>
        <taxon>Chrysochromulinaceae</taxon>
        <taxon>Chrysochromulina</taxon>
    </lineage>
</organism>
<accession>A0A0M0K0T8</accession>
<gene>
    <name evidence="10" type="ORF">Ctob_011566</name>
</gene>
<dbReference type="Pfam" id="PF08454">
    <property type="entry name" value="RIH_assoc"/>
    <property type="match status" value="1"/>
</dbReference>
<feature type="domain" description="Ion transport" evidence="8">
    <location>
        <begin position="409"/>
        <end position="564"/>
    </location>
</feature>
<evidence type="ECO:0000259" key="8">
    <source>
        <dbReference type="Pfam" id="PF00520"/>
    </source>
</evidence>
<dbReference type="InterPro" id="IPR015925">
    <property type="entry name" value="Ryanodine_IP3_receptor"/>
</dbReference>
<dbReference type="PANTHER" id="PTHR13715">
    <property type="entry name" value="RYANODINE RECEPTOR AND IP3 RECEPTOR"/>
    <property type="match status" value="1"/>
</dbReference>
<dbReference type="OrthoDB" id="300855at2759"/>
<dbReference type="GO" id="GO:0005216">
    <property type="term" value="F:monoatomic ion channel activity"/>
    <property type="evidence" value="ECO:0007669"/>
    <property type="project" value="InterPro"/>
</dbReference>
<dbReference type="Proteomes" id="UP000037460">
    <property type="component" value="Unassembled WGS sequence"/>
</dbReference>
<keyword evidence="4 7" id="KW-0472">Membrane</keyword>
<dbReference type="Pfam" id="PF00520">
    <property type="entry name" value="Ion_trans"/>
    <property type="match status" value="1"/>
</dbReference>